<evidence type="ECO:0000259" key="4">
    <source>
        <dbReference type="PROSITE" id="PS01186"/>
    </source>
</evidence>
<keyword evidence="1" id="KW-0472">Membrane</keyword>
<dbReference type="InterPro" id="IPR000742">
    <property type="entry name" value="EGF"/>
</dbReference>
<feature type="signal peptide" evidence="2">
    <location>
        <begin position="1"/>
        <end position="19"/>
    </location>
</feature>
<organism evidence="5 6">
    <name type="scientific">Hydra vulgaris</name>
    <name type="common">Hydra</name>
    <name type="synonym">Hydra attenuata</name>
    <dbReference type="NCBI Taxonomy" id="6087"/>
    <lineage>
        <taxon>Eukaryota</taxon>
        <taxon>Metazoa</taxon>
        <taxon>Cnidaria</taxon>
        <taxon>Hydrozoa</taxon>
        <taxon>Hydroidolina</taxon>
        <taxon>Anthoathecata</taxon>
        <taxon>Aplanulata</taxon>
        <taxon>Hydridae</taxon>
        <taxon>Hydra</taxon>
    </lineage>
</organism>
<dbReference type="Gene3D" id="2.60.40.10">
    <property type="entry name" value="Immunoglobulins"/>
    <property type="match status" value="3"/>
</dbReference>
<dbReference type="GeneID" id="124815105"/>
<proteinExistence type="predicted"/>
<keyword evidence="5" id="KW-1185">Reference proteome</keyword>
<keyword evidence="1" id="KW-0812">Transmembrane</keyword>
<evidence type="ECO:0000256" key="2">
    <source>
        <dbReference type="SAM" id="SignalP"/>
    </source>
</evidence>
<reference evidence="6" key="1">
    <citation type="submission" date="2025-08" db="UniProtKB">
        <authorList>
            <consortium name="RefSeq"/>
        </authorList>
    </citation>
    <scope>IDENTIFICATION</scope>
</reference>
<keyword evidence="2" id="KW-0732">Signal</keyword>
<name>A0ABM4C117_HYDVU</name>
<keyword evidence="1" id="KW-1133">Transmembrane helix</keyword>
<dbReference type="Proteomes" id="UP001652625">
    <property type="component" value="Chromosome 06"/>
</dbReference>
<protein>
    <submittedName>
        <fullName evidence="6">Uncharacterized protein LOC124815105 isoform X2</fullName>
    </submittedName>
</protein>
<dbReference type="PANTHER" id="PTHR32305">
    <property type="match status" value="1"/>
</dbReference>
<evidence type="ECO:0000259" key="3">
    <source>
        <dbReference type="PROSITE" id="PS00022"/>
    </source>
</evidence>
<dbReference type="InterPro" id="IPR050708">
    <property type="entry name" value="T6SS_VgrG/RHS"/>
</dbReference>
<gene>
    <name evidence="6" type="primary">LOC124815105</name>
</gene>
<evidence type="ECO:0000313" key="5">
    <source>
        <dbReference type="Proteomes" id="UP001652625"/>
    </source>
</evidence>
<dbReference type="PROSITE" id="PS01186">
    <property type="entry name" value="EGF_2"/>
    <property type="match status" value="1"/>
</dbReference>
<dbReference type="Gene3D" id="2.10.25.10">
    <property type="entry name" value="Laminin"/>
    <property type="match status" value="1"/>
</dbReference>
<feature type="transmembrane region" description="Helical" evidence="1">
    <location>
        <begin position="4021"/>
        <end position="4041"/>
    </location>
</feature>
<evidence type="ECO:0000256" key="1">
    <source>
        <dbReference type="SAM" id="Phobius"/>
    </source>
</evidence>
<dbReference type="InterPro" id="IPR013783">
    <property type="entry name" value="Ig-like_fold"/>
</dbReference>
<dbReference type="Gene3D" id="2.180.10.10">
    <property type="entry name" value="RHS repeat-associated core"/>
    <property type="match status" value="2"/>
</dbReference>
<dbReference type="PROSITE" id="PS00022">
    <property type="entry name" value="EGF_1"/>
    <property type="match status" value="1"/>
</dbReference>
<dbReference type="RefSeq" id="XP_065655224.1">
    <property type="nucleotide sequence ID" value="XM_065799152.1"/>
</dbReference>
<dbReference type="CDD" id="cd00054">
    <property type="entry name" value="EGF_CA"/>
    <property type="match status" value="1"/>
</dbReference>
<accession>A0ABM4C117</accession>
<feature type="domain" description="EGF-like" evidence="3 4">
    <location>
        <begin position="3762"/>
        <end position="3773"/>
    </location>
</feature>
<dbReference type="PANTHER" id="PTHR32305:SF15">
    <property type="entry name" value="PROTEIN RHSA-RELATED"/>
    <property type="match status" value="1"/>
</dbReference>
<feature type="chain" id="PRO_5045154034" evidence="2">
    <location>
        <begin position="20"/>
        <end position="4055"/>
    </location>
</feature>
<evidence type="ECO:0000313" key="6">
    <source>
        <dbReference type="RefSeq" id="XP_065655224.1"/>
    </source>
</evidence>
<sequence>MKSAFFFLILFLLNKITFANHYRGVVSTSEWLDNDLFYFKAQFYYRLNDNGAGSFVKCDDKLISSKTIKKDESTFSLAVYKCDQSGICGNALVFLENSFVCNSYSINEDWSIVDKLEKVNIKSNNFQEGDSIVAKFFTAYGEWSDLHVGYAWTHFSRKVKNKNNNWNHPPSTKTFPKYNLIKGCETKLQIPVDDVDDDTIRCRPSLQSAGECVNCNFRPAYLDQETCTIVFPANVTEPLIIEIQIEDFSNEDDTKPMSSVPLQFMATLTLADQNCHDYLLFTSAVPPDNSCNAIAEKTQYNNRFEFNSTSNVTDVFLNAFDGFIKGSLTYGLDYNLWFFNYSINARSSDVRQESITVYAKSAKGYSSEIRKLQYVLNYIPPSIIDVYPLGDICQKSTDSYNWTFITNRNVSSPEKTSYIKFMQIVNEDSLKLAYKFNMLTLNKNNFESFILSVPISQLELNKNYSILIDFGAIITLDYCKPQSAAIKDLKKYQFKVIGELSKEVMFMKLPPRYTNCSLLKLEWKFLSYGKKSDCLIMYKNTSFYIVSCNETSLELHNQSTGQYNFQVRYSTKCSASLLSSQISWFVVNEKPIVEITILNLLNGYASNNFTVFIRCNHVLPCNILCKFSTKDKINFQNFENCSATYKPKAQLVHLEYYEFQVYAKDEAENEANIVKVEFIADTKPPQFKNTTIELELYCGGSLDSIAKPFVEDDTDHNPSLHYTDIYHGTCSISRMWITKDYLNNIATLTQTITFISLATLSYVKNLTVHCVTNQQFVQDLKIYQDLITLENNLCNRTLDSTPTILNFPSNDCDFTFNVRWKIKDTCSISYQDIIQTVIVGIKDSPYSPLHLQSDVSLYGIFFKWPLDSSSGENKVYLRSSKQEKATLIVSVTANSWSYQFSLDANTDYYWNVVYVNANNASIKRSSPFWQFKTKSIGDLALDKVKTPNELFVGYKIQITWTVKNVGKLTTSSSLWYDHVFGSSFDNINTATLLGHVRQNRFVEPNGQYTSQFSYEMDERITSNYFYVFVIIDYTKVLEDSDYSNNVLKVPNSVKILQVPLPNLIPKTISLNPDIIQAGEDIEIRVTVENNGEGNTKLSSAWTDSIKINLINSQNVYSATVTKAGIIKIRNAYVIIKKFKLPTIYYGYANVVYQVNTFNTLYEASIDDNSLSQSLSIVPPNTPRLVFAFSSKSLTAKTGEIIQVKYSVKNDGVSSTVEYKWVDFIRIVSITNDEELLSKQLDIYETLKPGDIYTRQIEFYIDWKFNSGLYKIIISADFFNNVFSTFTSIKTIAFFLTVELVKTKWSLKGFDTTIKVIKKDREAVNTLEVNYTINVDYPFKTTSELVWTDVFYLSDLQKFEESVAIKLFESNQRVLATNGNENKFVFKKIFYLDNLVYGDYYLYIFVDKNQLIEKLFDFSSPIKRSVQINKIISLLRIFKFNITKDPQQNSNGYNITVAWKLENIGNVTVEKPQFTFYGRSSSGSSFQIGSYISQNKLYPQDVKDESTQLILGLQLYGTFTITIKWQNAMEGSSDSTQVFIQQFQSADLSVRDLYYTNSLEIKENIKCNNYRLTVVVTYTVENIAYSMNKLKTWTDNVAVVCDNDLTISKNLNITKQLWSLDTYTNYFQFLFSLQERYYPKCKVIVNVNADNGALELFSFVNNLKEQCCFSIPTKPEARFILKPLYSVSKLNLWKAGSSTEMEYTIKNEGNSSKYSSSTLIDSVYLHRKQNGWKSDILTTGILLGRKAFDNFELGCGESSANNYTIRLQIPKKASGKYFGYLINDPQNTNVNSFILLNSNFEVDVLPIEQCNIASTNGTIMSAENNFSGGDKIKFSFEVYNFGKGLAEGSWYDAVYLSKFATIVPNNPRLITIARQRDLNTSDFYKVDFELTLPLKLSSGLYFIVFVTDTTKVLFDSDYDNNQASIMIQVKAVTNADIFVTNVTVNSKTSNDLEFFWQLNADHSLIAHKCDLLYLSFDNNFDYIYDFELSDGYCEAFKINVVTGTQLGNINYSANTLQLPLLPDGSYYGIVRTITNVEETNFENNAGVSEQSVVIEVLELHINVYQEVLIKPNQNNLFKFKPDSKMNTLKVELKTNFQLSYNDIFIQLKTIPTENSYVSKSSFSYSFNQSSIVRNLKSEKYYMVVKSYLATTNQPYSAIILIKNVQEIEIEEFEPTKLSVKGKNTVKIVGNFVPQKLEVCLKNISDASFLICAVKVYKVNIEIVFATFDLSDFNLQTERIYQLTVNNKSADQVVEVFIGKIGSMQLKLEVSRRLYRQNETAYVNLVVNNNGDTDIYVPVVLVSCVDLKANFFKNDLKNLPESKLLPEFEIVAINNQPYPSYFYDYLIALNTNYLGGVLQPRSSTTLRLKVRPINSEFLGQSKITAIPYENSFFFNFVYNNIDSYKPPFFTDGVWKQLSELLVKKVNQNSREMLHETINELTTNGVEIYRLSDLVIYHIFRLDGAFFTTNLIDSVDFDIISNEVAYIRSYSAKYSSRNTKNVPLGMGWTDNLHIRLEKIDYDSLLLTLGGKQYSIDFRTSNTSYFSDILQIDIYGDTAIIILKENNLIYEYNFTENCILSLATITGNKHSTVNCRKGLIYEIFNAESTIQFTYTTKNILQTITKKSSNSPKETFTLAYDLFDRLIEFTTPSVVVKYEYDTLNNLVKAATSYNSVFKYEFNKDNLVSRITNYVNDQTVLDYNYTYYDYGPIEMHDQINGIKVRYFYDLNGRLLYYEKNERRRVHFVSSIDLSKSTILVNGEIVKRIDYDEMQNSVNQIFSDESLSSRKTVFKNETYEVIEYSDRLNNKIKLIKQLVNNNTQIEELILPNNLKERKVFDLKKNVLQIQTRNNDELTLKYDDNMNRVFYSHSTGDELNTCSYEYTEQGYLSAARGKDDYYSIYNSYDAFGKLIKTQMKSDLIVEYIYNDKSNLVEMKTNQNINFIYTRDQNERVTQLIVNGDSLVLVNYTQNGFRLFLPKVLRYFDYIYSANNGQLISYAIGDMQDEKNLVRYEYEYNQKDLLKTLKLYTGVNQCDYVTNYYYDSLNRLVSVKNDNLNTTVNVLYDSNGNRLRYQEHIGFGDEQLKENEYIVNQMNQYLSDGVNFYTYDLNGNVIEERDKSQATVKIYKYYKDGKLSQFLSKDDNCSLKYDCLERISHFNCTKAGLFIFSYQYNNKNPLSIKLSNKTVIYFLYIPGIETSIGFIMDYKVIYFEYNGYFFVQQVHSPGTIVKPPRFTPNPNPIMPGNPVVFPDLPFDIDTLLPRIDLNTTLGPSNKPMSTTCNTNLGQSVFDIDSVFNQNPIFTSTINKLPRSPNMNHNTLENPNDFEPLTLSPSIFPEFLQPKSNDSKKPCLIFDDRFRVEKITKTYPLTKLMTSVLDNIGDSSKWVDAACSAAGSFFKQYFLKNNTFKDSLVEILKGSNTYFIKKFICDELTAVDIGNKIGEKVVESLVKKIPYKSKCLKNAIVGIFSEITEFINWTRSIDPNDIIGPQGYGANNYVSNNQKFIFVINFENMANASAPAQLVEVVSQLDDQFNYASILFTRYGFNSFEKKLNNLRRPYLSEILELELFNLRVFATINPLNRKMIWQIKTLDKVTGNIPDDASLGFLPPSNGTHGKGFVEFLVLLKPNLPHLTTVTASASIVFDQNDAIETNIIVYTIDAILPEISMEYIPNGNYILINATDKGSGVNSITVYNGTEEIIFLTVESISSFELPLNNHSYNIYYTAQDNVLNSLPLLFFNSISNKLLAGSNGTCHNNCSGNGVCLNAFCQCIDGFKGDNCNVKISNKDLLNEPPNVDIGYLPTNTRGLINLFVKANEENPMLMQINNIPEDVLIKYKNQIITSIAVISLNSKNATILTVQSQLGNRTFFNFEVNISTTRLNSLTNRAVTISTVFYYPINMNNFEIEYTFQIFVNCYNKSWNNNFIVLLSEQISDFDVVSIDSYQKPSFIKLNLVKMSLQFYRLEVNSANTNFSNIDFFLKLKVNSTNVDGQYKIKIVEIKIESYKMCNDSLSSVFPPENQIVMSNKQVITGLVVGPALTLIVITTVIVKLCKRSKNKRAAVV</sequence>